<proteinExistence type="inferred from homology"/>
<dbReference type="Gene3D" id="3.90.226.10">
    <property type="entry name" value="2-enoyl-CoA Hydratase, Chain A, domain 1"/>
    <property type="match status" value="2"/>
</dbReference>
<dbReference type="VEuPathDB" id="FungiDB:AMAG_05751"/>
<accession>A0A0L0SD76</accession>
<evidence type="ECO:0000256" key="5">
    <source>
        <dbReference type="SAM" id="MobiDB-lite"/>
    </source>
</evidence>
<dbReference type="STRING" id="578462.A0A0L0SD76"/>
<comment type="similarity">
    <text evidence="1">Belongs to the peptidase S49 family.</text>
</comment>
<dbReference type="EMBL" id="GG745336">
    <property type="protein sequence ID" value="KNE60355.1"/>
    <property type="molecule type" value="Genomic_DNA"/>
</dbReference>
<evidence type="ECO:0000256" key="1">
    <source>
        <dbReference type="ARBA" id="ARBA00008683"/>
    </source>
</evidence>
<dbReference type="Proteomes" id="UP000054350">
    <property type="component" value="Unassembled WGS sequence"/>
</dbReference>
<evidence type="ECO:0000313" key="7">
    <source>
        <dbReference type="EMBL" id="KNE60355.1"/>
    </source>
</evidence>
<evidence type="ECO:0000256" key="4">
    <source>
        <dbReference type="ARBA" id="ARBA00022825"/>
    </source>
</evidence>
<dbReference type="CDD" id="cd07018">
    <property type="entry name" value="S49_SppA_67K_type"/>
    <property type="match status" value="1"/>
</dbReference>
<dbReference type="InterPro" id="IPR047217">
    <property type="entry name" value="S49_SppA_67K_type_N"/>
</dbReference>
<dbReference type="GO" id="GO:0008236">
    <property type="term" value="F:serine-type peptidase activity"/>
    <property type="evidence" value="ECO:0007669"/>
    <property type="project" value="UniProtKB-KW"/>
</dbReference>
<reference evidence="7 8" key="1">
    <citation type="submission" date="2009-11" db="EMBL/GenBank/DDBJ databases">
        <title>Annotation of Allomyces macrogynus ATCC 38327.</title>
        <authorList>
            <consortium name="The Broad Institute Genome Sequencing Platform"/>
            <person name="Russ C."/>
            <person name="Cuomo C."/>
            <person name="Burger G."/>
            <person name="Gray M.W."/>
            <person name="Holland P.W.H."/>
            <person name="King N."/>
            <person name="Lang F.B.F."/>
            <person name="Roger A.J."/>
            <person name="Ruiz-Trillo I."/>
            <person name="Young S.K."/>
            <person name="Zeng Q."/>
            <person name="Gargeya S."/>
            <person name="Fitzgerald M."/>
            <person name="Haas B."/>
            <person name="Abouelleil A."/>
            <person name="Alvarado L."/>
            <person name="Arachchi H.M."/>
            <person name="Berlin A."/>
            <person name="Chapman S.B."/>
            <person name="Gearin G."/>
            <person name="Goldberg J."/>
            <person name="Griggs A."/>
            <person name="Gujja S."/>
            <person name="Hansen M."/>
            <person name="Heiman D."/>
            <person name="Howarth C."/>
            <person name="Larimer J."/>
            <person name="Lui A."/>
            <person name="MacDonald P.J.P."/>
            <person name="McCowen C."/>
            <person name="Montmayeur A."/>
            <person name="Murphy C."/>
            <person name="Neiman D."/>
            <person name="Pearson M."/>
            <person name="Priest M."/>
            <person name="Roberts A."/>
            <person name="Saif S."/>
            <person name="Shea T."/>
            <person name="Sisk P."/>
            <person name="Stolte C."/>
            <person name="Sykes S."/>
            <person name="Wortman J."/>
            <person name="Nusbaum C."/>
            <person name="Birren B."/>
        </authorList>
    </citation>
    <scope>NUCLEOTIDE SEQUENCE [LARGE SCALE GENOMIC DNA]</scope>
    <source>
        <strain evidence="7 8">ATCC 38327</strain>
    </source>
</reference>
<dbReference type="InterPro" id="IPR029045">
    <property type="entry name" value="ClpP/crotonase-like_dom_sf"/>
</dbReference>
<keyword evidence="2" id="KW-0645">Protease</keyword>
<dbReference type="PANTHER" id="PTHR33209">
    <property type="entry name" value="PROTEASE 4"/>
    <property type="match status" value="1"/>
</dbReference>
<sequence>MSPRDPPPQAGTTAPTGTAAAGSSTQGTAGANPSARTNPNAGSPNAPPGSRLGALWKRRPAFRTVVVGFSVAYFISSSVLQYVQQRRRDRMADGTILHWRYSNGSIVEDAREQGGLSGFLRARLAGQEETPVMPISLYDAIQAIRLGKDDKRVRGLVCRFVDDGVAGAPLQFAQLQELRDAVEEFKLAKADQFGDQAVVLAFAETFENQSQYFLASAFGKIVAQPSSSLGLIGMSSVTPFVKRLLDRVGITARAETREEHKSVLSRFTHEKFPPQQKEDLVTLLGDLNDQMLESIAHSRVNLRHADGRLATSFPDRVAALKDLVALGPLTGAEAVQYGLVDGLGYRDDLTAYLIRIPAKSMAHYLRVRKTELAIDRLKQAQEKGTVPTRPVTVAMVYVLDQITRHGAKYAASHVARALREAALDPTVDAIVLRVSSPGGDVVASDTLHGVVRRIQKTTGKPVVASYAGMSASGGYYLSASADAIVAMPGTITGSIGVAALQPYISPDLLDKLGVTVDEVHFSKATQVNSILHDRHADPQALARYRAAVDDMYGALPDHCRRKGGHMPLDVVKRWRAAVSTRGRAAHAVGLVDALGGVHDAVQLAAQLAVKRRPELRDRQAEPRLATVKRDLAKKMPWKEPEDAPESPKYKDADLHAHPEPHKVIAADAKHAHPTGKSADLVDLPDLPEDVTVRVKQFPRQKSFQELLKEQQLGMDLADLFWRGLRARLETWAGVQGAGPQVRVEMDAGEVRF</sequence>
<dbReference type="CDD" id="cd07023">
    <property type="entry name" value="S49_Sppa_N_C"/>
    <property type="match status" value="1"/>
</dbReference>
<organism evidence="7 8">
    <name type="scientific">Allomyces macrogynus (strain ATCC 38327)</name>
    <name type="common">Allomyces javanicus var. macrogynus</name>
    <dbReference type="NCBI Taxonomy" id="578462"/>
    <lineage>
        <taxon>Eukaryota</taxon>
        <taxon>Fungi</taxon>
        <taxon>Fungi incertae sedis</taxon>
        <taxon>Blastocladiomycota</taxon>
        <taxon>Blastocladiomycetes</taxon>
        <taxon>Blastocladiales</taxon>
        <taxon>Blastocladiaceae</taxon>
        <taxon>Allomyces</taxon>
    </lineage>
</organism>
<name>A0A0L0SD76_ALLM3</name>
<gene>
    <name evidence="7" type="ORF">AMAG_05751</name>
</gene>
<evidence type="ECO:0000256" key="3">
    <source>
        <dbReference type="ARBA" id="ARBA00022801"/>
    </source>
</evidence>
<dbReference type="InterPro" id="IPR002142">
    <property type="entry name" value="Peptidase_S49"/>
</dbReference>
<feature type="compositionally biased region" description="Low complexity" evidence="5">
    <location>
        <begin position="38"/>
        <end position="50"/>
    </location>
</feature>
<dbReference type="eggNOG" id="ENOG502QQH5">
    <property type="taxonomic scope" value="Eukaryota"/>
</dbReference>
<feature type="domain" description="Peptidase S49" evidence="6">
    <location>
        <begin position="456"/>
        <end position="608"/>
    </location>
</feature>
<feature type="region of interest" description="Disordered" evidence="5">
    <location>
        <begin position="629"/>
        <end position="654"/>
    </location>
</feature>
<feature type="region of interest" description="Disordered" evidence="5">
    <location>
        <begin position="1"/>
        <end position="52"/>
    </location>
</feature>
<dbReference type="AlphaFoldDB" id="A0A0L0SD76"/>
<feature type="compositionally biased region" description="Low complexity" evidence="5">
    <location>
        <begin position="10"/>
        <end position="31"/>
    </location>
</feature>
<evidence type="ECO:0000313" key="8">
    <source>
        <dbReference type="Proteomes" id="UP000054350"/>
    </source>
</evidence>
<feature type="domain" description="Peptidase S49" evidence="6">
    <location>
        <begin position="199"/>
        <end position="351"/>
    </location>
</feature>
<dbReference type="InterPro" id="IPR047272">
    <property type="entry name" value="S49_SppA_C"/>
</dbReference>
<dbReference type="GO" id="GO:0006508">
    <property type="term" value="P:proteolysis"/>
    <property type="evidence" value="ECO:0007669"/>
    <property type="project" value="UniProtKB-KW"/>
</dbReference>
<reference evidence="8" key="2">
    <citation type="submission" date="2009-11" db="EMBL/GenBank/DDBJ databases">
        <title>The Genome Sequence of Allomyces macrogynus strain ATCC 38327.</title>
        <authorList>
            <consortium name="The Broad Institute Genome Sequencing Platform"/>
            <person name="Russ C."/>
            <person name="Cuomo C."/>
            <person name="Shea T."/>
            <person name="Young S.K."/>
            <person name="Zeng Q."/>
            <person name="Koehrsen M."/>
            <person name="Haas B."/>
            <person name="Borodovsky M."/>
            <person name="Guigo R."/>
            <person name="Alvarado L."/>
            <person name="Berlin A."/>
            <person name="Borenstein D."/>
            <person name="Chen Z."/>
            <person name="Engels R."/>
            <person name="Freedman E."/>
            <person name="Gellesch M."/>
            <person name="Goldberg J."/>
            <person name="Griggs A."/>
            <person name="Gujja S."/>
            <person name="Heiman D."/>
            <person name="Hepburn T."/>
            <person name="Howarth C."/>
            <person name="Jen D."/>
            <person name="Larson L."/>
            <person name="Lewis B."/>
            <person name="Mehta T."/>
            <person name="Park D."/>
            <person name="Pearson M."/>
            <person name="Roberts A."/>
            <person name="Saif S."/>
            <person name="Shenoy N."/>
            <person name="Sisk P."/>
            <person name="Stolte C."/>
            <person name="Sykes S."/>
            <person name="Walk T."/>
            <person name="White J."/>
            <person name="Yandava C."/>
            <person name="Burger G."/>
            <person name="Gray M.W."/>
            <person name="Holland P.W.H."/>
            <person name="King N."/>
            <person name="Lang F.B.F."/>
            <person name="Roger A.J."/>
            <person name="Ruiz-Trillo I."/>
            <person name="Lander E."/>
            <person name="Nusbaum C."/>
        </authorList>
    </citation>
    <scope>NUCLEOTIDE SEQUENCE [LARGE SCALE GENOMIC DNA]</scope>
    <source>
        <strain evidence="8">ATCC 38327</strain>
    </source>
</reference>
<dbReference type="OrthoDB" id="45421at2759"/>
<dbReference type="Pfam" id="PF01343">
    <property type="entry name" value="Peptidase_S49"/>
    <property type="match status" value="2"/>
</dbReference>
<evidence type="ECO:0000256" key="2">
    <source>
        <dbReference type="ARBA" id="ARBA00022670"/>
    </source>
</evidence>
<dbReference type="SUPFAM" id="SSF52096">
    <property type="entry name" value="ClpP/crotonase"/>
    <property type="match status" value="2"/>
</dbReference>
<keyword evidence="4" id="KW-0720">Serine protease</keyword>
<evidence type="ECO:0000259" key="6">
    <source>
        <dbReference type="Pfam" id="PF01343"/>
    </source>
</evidence>
<protein>
    <submittedName>
        <fullName evidence="7">Signal peptide peptidase SppA, 36K type</fullName>
    </submittedName>
</protein>
<keyword evidence="8" id="KW-1185">Reference proteome</keyword>
<keyword evidence="3" id="KW-0378">Hydrolase</keyword>
<dbReference type="PANTHER" id="PTHR33209:SF1">
    <property type="entry name" value="PEPTIDASE S49 DOMAIN-CONTAINING PROTEIN"/>
    <property type="match status" value="1"/>
</dbReference>